<dbReference type="Proteomes" id="UP000279859">
    <property type="component" value="Unassembled WGS sequence"/>
</dbReference>
<protein>
    <recommendedName>
        <fullName evidence="3 7">UDP-glucose 6-dehydrogenase</fullName>
        <ecNumber evidence="3 7">1.1.1.22</ecNumber>
    </recommendedName>
</protein>
<name>A0A3M8LD60_9MICO</name>
<evidence type="ECO:0000259" key="11">
    <source>
        <dbReference type="SMART" id="SM00984"/>
    </source>
</evidence>
<dbReference type="EMBL" id="RDSR01000009">
    <property type="protein sequence ID" value="RNE62604.1"/>
    <property type="molecule type" value="Genomic_DNA"/>
</dbReference>
<evidence type="ECO:0000256" key="1">
    <source>
        <dbReference type="ARBA" id="ARBA00004701"/>
    </source>
</evidence>
<feature type="binding site" evidence="9">
    <location>
        <position position="208"/>
    </location>
    <ligand>
        <name>substrate</name>
    </ligand>
</feature>
<evidence type="ECO:0000256" key="5">
    <source>
        <dbReference type="ARBA" id="ARBA00023027"/>
    </source>
</evidence>
<dbReference type="InterPro" id="IPR036220">
    <property type="entry name" value="UDP-Glc/GDP-Man_DH_C_sf"/>
</dbReference>
<dbReference type="PIRSF" id="PIRSF000124">
    <property type="entry name" value="UDPglc_GDPman_dh"/>
    <property type="match status" value="1"/>
</dbReference>
<evidence type="ECO:0000256" key="4">
    <source>
        <dbReference type="ARBA" id="ARBA00023002"/>
    </source>
</evidence>
<dbReference type="Pfam" id="PF00984">
    <property type="entry name" value="UDPG_MGDP_dh"/>
    <property type="match status" value="1"/>
</dbReference>
<dbReference type="InterPro" id="IPR017476">
    <property type="entry name" value="UDP-Glc/GDP-Man"/>
</dbReference>
<reference evidence="12 13" key="1">
    <citation type="submission" date="2018-11" db="EMBL/GenBank/DDBJ databases">
        <title>Cryobacterium sp. nov., isolated from rhizosphere soil of lettuce.</title>
        <authorList>
            <person name="Wang Y."/>
        </authorList>
    </citation>
    <scope>NUCLEOTIDE SEQUENCE [LARGE SCALE GENOMIC DNA]</scope>
    <source>
        <strain evidence="12 13">NEAU-85</strain>
    </source>
</reference>
<dbReference type="GO" id="GO:0051287">
    <property type="term" value="F:NAD binding"/>
    <property type="evidence" value="ECO:0007669"/>
    <property type="project" value="InterPro"/>
</dbReference>
<dbReference type="PANTHER" id="PTHR43750:SF3">
    <property type="entry name" value="UDP-GLUCOSE 6-DEHYDROGENASE TUAD"/>
    <property type="match status" value="1"/>
</dbReference>
<feature type="binding site" evidence="9">
    <location>
        <begin position="253"/>
        <end position="257"/>
    </location>
    <ligand>
        <name>substrate</name>
    </ligand>
</feature>
<sequence length="437" mass="46074">MKMSVIGCGYLGAVHASAMAELGHDVIGIDVDSNKVTQLSEGRPPFFEPGLPEILDSAMATGRLRFSTDIADVSGAQVHFIAVGTPQKQGSHSADLSYVDAAIGSLLPHLSPGDLVVGKSTVPVGTAARLAEVIEASGTGASLAWNPEFLREGFAVKDTIAPDRLVYGVPAGDAGERAVALLNEVYASAIAASTPLVVTDYATAELVKVSANAFLATKISFINAMAEIAEVTGADVTQLADAIGYDSRIGRRFLGAGVGFGGGCLPKDIRAFTARAEELGRGESVAFLKEVDAINLRRRQRVVDLTVAALGGQVYNKKVAVLGLSFKPHSDDVRDSPALDVAVQLRGLGANVVATDPEAIENARARHPQLSYSPDLEETLRDADAVVHVTEWPQYRSLDPVWAGQLVSNRTVIDARNSYDSAAWRAAGWTYQGLGRP</sequence>
<feature type="binding site" evidence="10">
    <location>
        <position position="152"/>
    </location>
    <ligand>
        <name>NAD(+)</name>
        <dbReference type="ChEBI" id="CHEBI:57540"/>
    </ligand>
</feature>
<dbReference type="GO" id="GO:0000271">
    <property type="term" value="P:polysaccharide biosynthetic process"/>
    <property type="evidence" value="ECO:0007669"/>
    <property type="project" value="InterPro"/>
</dbReference>
<evidence type="ECO:0000256" key="6">
    <source>
        <dbReference type="ARBA" id="ARBA00047473"/>
    </source>
</evidence>
<dbReference type="Pfam" id="PF03721">
    <property type="entry name" value="UDPG_MGDP_dh_N"/>
    <property type="match status" value="1"/>
</dbReference>
<dbReference type="GO" id="GO:0003979">
    <property type="term" value="F:UDP-glucose 6-dehydrogenase activity"/>
    <property type="evidence" value="ECO:0007669"/>
    <property type="project" value="UniProtKB-EC"/>
</dbReference>
<dbReference type="UniPathway" id="UPA00038">
    <property type="reaction ID" value="UER00491"/>
</dbReference>
<dbReference type="InterPro" id="IPR036291">
    <property type="entry name" value="NAD(P)-bd_dom_sf"/>
</dbReference>
<dbReference type="GO" id="GO:0006065">
    <property type="term" value="P:UDP-glucuronate biosynthetic process"/>
    <property type="evidence" value="ECO:0007669"/>
    <property type="project" value="UniProtKB-UniPathway"/>
</dbReference>
<evidence type="ECO:0000256" key="9">
    <source>
        <dbReference type="PIRSR" id="PIRSR500134-2"/>
    </source>
</evidence>
<evidence type="ECO:0000313" key="13">
    <source>
        <dbReference type="Proteomes" id="UP000279859"/>
    </source>
</evidence>
<evidence type="ECO:0000256" key="8">
    <source>
        <dbReference type="PIRSR" id="PIRSR500134-1"/>
    </source>
</evidence>
<dbReference type="InterPro" id="IPR008927">
    <property type="entry name" value="6-PGluconate_DH-like_C_sf"/>
</dbReference>
<keyword evidence="5 7" id="KW-0520">NAD</keyword>
<keyword evidence="13" id="KW-1185">Reference proteome</keyword>
<comment type="similarity">
    <text evidence="2 7">Belongs to the UDP-glucose/GDP-mannose dehydrogenase family.</text>
</comment>
<dbReference type="PIRSF" id="PIRSF500134">
    <property type="entry name" value="UDPglc_DH_bac"/>
    <property type="match status" value="1"/>
</dbReference>
<evidence type="ECO:0000256" key="3">
    <source>
        <dbReference type="ARBA" id="ARBA00012954"/>
    </source>
</evidence>
<feature type="domain" description="UDP-glucose/GDP-mannose dehydrogenase C-terminal" evidence="11">
    <location>
        <begin position="320"/>
        <end position="421"/>
    </location>
</feature>
<comment type="pathway">
    <text evidence="1">Nucleotide-sugar biosynthesis; UDP-alpha-D-glucuronate biosynthesis; UDP-alpha-D-glucuronate from UDP-alpha-D-glucose: step 1/1.</text>
</comment>
<dbReference type="Gene3D" id="3.40.50.720">
    <property type="entry name" value="NAD(P)-binding Rossmann-like Domain"/>
    <property type="match status" value="2"/>
</dbReference>
<dbReference type="InterPro" id="IPR001732">
    <property type="entry name" value="UDP-Glc/GDP-Man_DH_N"/>
</dbReference>
<dbReference type="InterPro" id="IPR014026">
    <property type="entry name" value="UDP-Glc/GDP-Man_DH_dimer"/>
</dbReference>
<accession>A0A3M8LD60</accession>
<evidence type="ECO:0000256" key="2">
    <source>
        <dbReference type="ARBA" id="ARBA00006601"/>
    </source>
</evidence>
<keyword evidence="4 7" id="KW-0560">Oxidoreductase</keyword>
<dbReference type="InterPro" id="IPR014027">
    <property type="entry name" value="UDP-Glc/GDP-Man_DH_C"/>
</dbReference>
<dbReference type="EC" id="1.1.1.22" evidence="3 7"/>
<dbReference type="Pfam" id="PF03720">
    <property type="entry name" value="UDPG_MGDP_dh_C"/>
    <property type="match status" value="1"/>
</dbReference>
<comment type="caution">
    <text evidence="12">The sequence shown here is derived from an EMBL/GenBank/DDBJ whole genome shotgun (WGS) entry which is preliminary data.</text>
</comment>
<proteinExistence type="inferred from homology"/>
<feature type="binding site" evidence="9">
    <location>
        <position position="327"/>
    </location>
    <ligand>
        <name>substrate</name>
    </ligand>
</feature>
<feature type="binding site" evidence="9">
    <location>
        <begin position="149"/>
        <end position="152"/>
    </location>
    <ligand>
        <name>substrate</name>
    </ligand>
</feature>
<feature type="binding site" evidence="10">
    <location>
        <position position="35"/>
    </location>
    <ligand>
        <name>NAD(+)</name>
        <dbReference type="ChEBI" id="CHEBI:57540"/>
    </ligand>
</feature>
<feature type="binding site" evidence="10">
    <location>
        <position position="30"/>
    </location>
    <ligand>
        <name>NAD(+)</name>
        <dbReference type="ChEBI" id="CHEBI:57540"/>
    </ligand>
</feature>
<dbReference type="InterPro" id="IPR028357">
    <property type="entry name" value="UDPglc_DH_bac"/>
</dbReference>
<dbReference type="Gene3D" id="1.20.5.100">
    <property type="entry name" value="Cytochrome c1, transmembrane anchor, C-terminal"/>
    <property type="match status" value="1"/>
</dbReference>
<gene>
    <name evidence="12" type="ORF">EEJ31_07170</name>
</gene>
<dbReference type="PANTHER" id="PTHR43750">
    <property type="entry name" value="UDP-GLUCOSE 6-DEHYDROGENASE TUAD"/>
    <property type="match status" value="1"/>
</dbReference>
<comment type="catalytic activity">
    <reaction evidence="6 7">
        <text>UDP-alpha-D-glucose + 2 NAD(+) + H2O = UDP-alpha-D-glucuronate + 2 NADH + 3 H(+)</text>
        <dbReference type="Rhea" id="RHEA:23596"/>
        <dbReference type="ChEBI" id="CHEBI:15377"/>
        <dbReference type="ChEBI" id="CHEBI:15378"/>
        <dbReference type="ChEBI" id="CHEBI:57540"/>
        <dbReference type="ChEBI" id="CHEBI:57945"/>
        <dbReference type="ChEBI" id="CHEBI:58052"/>
        <dbReference type="ChEBI" id="CHEBI:58885"/>
        <dbReference type="EC" id="1.1.1.22"/>
    </reaction>
</comment>
<feature type="binding site" evidence="10">
    <location>
        <position position="121"/>
    </location>
    <ligand>
        <name>NAD(+)</name>
        <dbReference type="ChEBI" id="CHEBI:57540"/>
    </ligand>
</feature>
<dbReference type="AlphaFoldDB" id="A0A3M8LD60"/>
<dbReference type="SMART" id="SM00984">
    <property type="entry name" value="UDPG_MGDP_dh_C"/>
    <property type="match status" value="1"/>
</dbReference>
<evidence type="ECO:0000256" key="10">
    <source>
        <dbReference type="PIRSR" id="PIRSR500134-3"/>
    </source>
</evidence>
<feature type="binding site" evidence="9">
    <location>
        <position position="261"/>
    </location>
    <ligand>
        <name>substrate</name>
    </ligand>
</feature>
<dbReference type="OrthoDB" id="5193947at2"/>
<organism evidence="12 13">
    <name type="scientific">Cryobacterium tepidiphilum</name>
    <dbReference type="NCBI Taxonomy" id="2486026"/>
    <lineage>
        <taxon>Bacteria</taxon>
        <taxon>Bacillati</taxon>
        <taxon>Actinomycetota</taxon>
        <taxon>Actinomycetes</taxon>
        <taxon>Micrococcales</taxon>
        <taxon>Microbacteriaceae</taxon>
        <taxon>Cryobacterium</taxon>
    </lineage>
</organism>
<dbReference type="SUPFAM" id="SSF52413">
    <property type="entry name" value="UDP-glucose/GDP-mannose dehydrogenase C-terminal domain"/>
    <property type="match status" value="1"/>
</dbReference>
<evidence type="ECO:0000256" key="7">
    <source>
        <dbReference type="PIRNR" id="PIRNR000124"/>
    </source>
</evidence>
<feature type="binding site" evidence="10">
    <location>
        <position position="334"/>
    </location>
    <ligand>
        <name>NAD(+)</name>
        <dbReference type="ChEBI" id="CHEBI:57540"/>
    </ligand>
</feature>
<dbReference type="SUPFAM" id="SSF48179">
    <property type="entry name" value="6-phosphogluconate dehydrogenase C-terminal domain-like"/>
    <property type="match status" value="1"/>
</dbReference>
<feature type="binding site" evidence="10">
    <location>
        <position position="85"/>
    </location>
    <ligand>
        <name>NAD(+)</name>
        <dbReference type="ChEBI" id="CHEBI:57540"/>
    </ligand>
</feature>
<feature type="active site" description="Nucleophile" evidence="8">
    <location>
        <position position="264"/>
    </location>
</feature>
<evidence type="ECO:0000313" key="12">
    <source>
        <dbReference type="EMBL" id="RNE62604.1"/>
    </source>
</evidence>
<dbReference type="RefSeq" id="WP_123045621.1">
    <property type="nucleotide sequence ID" value="NZ_RDSR01000009.1"/>
</dbReference>
<dbReference type="NCBIfam" id="TIGR03026">
    <property type="entry name" value="NDP-sugDHase"/>
    <property type="match status" value="1"/>
</dbReference>
<dbReference type="SUPFAM" id="SSF51735">
    <property type="entry name" value="NAD(P)-binding Rossmann-fold domains"/>
    <property type="match status" value="1"/>
</dbReference>
<feature type="binding site" evidence="10">
    <location>
        <position position="267"/>
    </location>
    <ligand>
        <name>NAD(+)</name>
        <dbReference type="ChEBI" id="CHEBI:57540"/>
    </ligand>
</feature>